<reference evidence="1" key="1">
    <citation type="journal article" date="2015" name="Nature">
        <title>Complex archaea that bridge the gap between prokaryotes and eukaryotes.</title>
        <authorList>
            <person name="Spang A."/>
            <person name="Saw J.H."/>
            <person name="Jorgensen S.L."/>
            <person name="Zaremba-Niedzwiedzka K."/>
            <person name="Martijn J."/>
            <person name="Lind A.E."/>
            <person name="van Eijk R."/>
            <person name="Schleper C."/>
            <person name="Guy L."/>
            <person name="Ettema T.J."/>
        </authorList>
    </citation>
    <scope>NUCLEOTIDE SEQUENCE</scope>
</reference>
<accession>A0A0F9AB24</accession>
<evidence type="ECO:0000313" key="1">
    <source>
        <dbReference type="EMBL" id="KKK95420.1"/>
    </source>
</evidence>
<proteinExistence type="predicted"/>
<comment type="caution">
    <text evidence="1">The sequence shown here is derived from an EMBL/GenBank/DDBJ whole genome shotgun (WGS) entry which is preliminary data.</text>
</comment>
<name>A0A0F9AB24_9ZZZZ</name>
<dbReference type="AlphaFoldDB" id="A0A0F9AB24"/>
<gene>
    <name evidence="1" type="ORF">LCGC14_2673020</name>
</gene>
<dbReference type="EMBL" id="LAZR01046919">
    <property type="protein sequence ID" value="KKK95420.1"/>
    <property type="molecule type" value="Genomic_DNA"/>
</dbReference>
<protein>
    <submittedName>
        <fullName evidence="1">Uncharacterized protein</fullName>
    </submittedName>
</protein>
<sequence length="163" mass="18364">MLNEWSRLRLNCRKLIREILKPLGLWRRGMLNRTKEQVGNQEAEEAMIPKQGRMYPCKHCGLSRDGKSQPHNCLSALKAEVDRLEAIVGPLNRLRAEDGVEVSFWCDKPNDPDAPTSIVCVRADWTDAEKDFCAQDFCGETIAEALKDAEEARAIANQKAGKP</sequence>
<organism evidence="1">
    <name type="scientific">marine sediment metagenome</name>
    <dbReference type="NCBI Taxonomy" id="412755"/>
    <lineage>
        <taxon>unclassified sequences</taxon>
        <taxon>metagenomes</taxon>
        <taxon>ecological metagenomes</taxon>
    </lineage>
</organism>